<feature type="region of interest" description="Disordered" evidence="1">
    <location>
        <begin position="99"/>
        <end position="137"/>
    </location>
</feature>
<dbReference type="InterPro" id="IPR007393">
    <property type="entry name" value="YlxR_dom"/>
</dbReference>
<name>A0ABV9RRL7_9PSEU</name>
<gene>
    <name evidence="3" type="ORF">ACFPEL_29035</name>
</gene>
<sequence>MARTREPSRGVPPDRDRRGDDLGPVRTCLGCRQRVSASELLRVVAADGIVDPDPRRRKPGRGAWVHPETSCLHRAERRSAFPRALRVPGPLDTGALHALLDQDPGATPTGLQDHRDDRRVRMRKQVDPHEPAVKPFR</sequence>
<dbReference type="PANTHER" id="PTHR34215">
    <property type="entry name" value="BLL0784 PROTEIN"/>
    <property type="match status" value="1"/>
</dbReference>
<dbReference type="EMBL" id="JBHSIM010000063">
    <property type="protein sequence ID" value="MFC4836483.1"/>
    <property type="molecule type" value="Genomic_DNA"/>
</dbReference>
<dbReference type="PANTHER" id="PTHR34215:SF1">
    <property type="entry name" value="YLXR DOMAIN-CONTAINING PROTEIN"/>
    <property type="match status" value="1"/>
</dbReference>
<accession>A0ABV9RRL7</accession>
<keyword evidence="4" id="KW-1185">Reference proteome</keyword>
<reference evidence="4" key="1">
    <citation type="journal article" date="2019" name="Int. J. Syst. Evol. Microbiol.">
        <title>The Global Catalogue of Microorganisms (GCM) 10K type strain sequencing project: providing services to taxonomists for standard genome sequencing and annotation.</title>
        <authorList>
            <consortium name="The Broad Institute Genomics Platform"/>
            <consortium name="The Broad Institute Genome Sequencing Center for Infectious Disease"/>
            <person name="Wu L."/>
            <person name="Ma J."/>
        </authorList>
    </citation>
    <scope>NUCLEOTIDE SEQUENCE [LARGE SCALE GENOMIC DNA]</scope>
    <source>
        <strain evidence="4">CCUG 50347</strain>
    </source>
</reference>
<feature type="compositionally biased region" description="Basic and acidic residues" evidence="1">
    <location>
        <begin position="112"/>
        <end position="137"/>
    </location>
</feature>
<evidence type="ECO:0000256" key="1">
    <source>
        <dbReference type="SAM" id="MobiDB-lite"/>
    </source>
</evidence>
<dbReference type="Gene3D" id="3.30.1230.10">
    <property type="entry name" value="YlxR-like"/>
    <property type="match status" value="1"/>
</dbReference>
<dbReference type="InterPro" id="IPR035931">
    <property type="entry name" value="YlxR-like_sf"/>
</dbReference>
<dbReference type="SUPFAM" id="SSF64376">
    <property type="entry name" value="YlxR-like"/>
    <property type="match status" value="1"/>
</dbReference>
<dbReference type="InterPro" id="IPR037465">
    <property type="entry name" value="YlxR"/>
</dbReference>
<evidence type="ECO:0000259" key="2">
    <source>
        <dbReference type="Pfam" id="PF04296"/>
    </source>
</evidence>
<feature type="domain" description="YlxR" evidence="2">
    <location>
        <begin position="26"/>
        <end position="88"/>
    </location>
</feature>
<organism evidence="3 4">
    <name type="scientific">Actinomycetospora chibensis</name>
    <dbReference type="NCBI Taxonomy" id="663606"/>
    <lineage>
        <taxon>Bacteria</taxon>
        <taxon>Bacillati</taxon>
        <taxon>Actinomycetota</taxon>
        <taxon>Actinomycetes</taxon>
        <taxon>Pseudonocardiales</taxon>
        <taxon>Pseudonocardiaceae</taxon>
        <taxon>Actinomycetospora</taxon>
    </lineage>
</organism>
<evidence type="ECO:0000313" key="3">
    <source>
        <dbReference type="EMBL" id="MFC4836483.1"/>
    </source>
</evidence>
<evidence type="ECO:0000313" key="4">
    <source>
        <dbReference type="Proteomes" id="UP001595909"/>
    </source>
</evidence>
<dbReference type="Proteomes" id="UP001595909">
    <property type="component" value="Unassembled WGS sequence"/>
</dbReference>
<protein>
    <submittedName>
        <fullName evidence="3">YlxR family protein</fullName>
    </submittedName>
</protein>
<proteinExistence type="predicted"/>
<feature type="compositionally biased region" description="Basic and acidic residues" evidence="1">
    <location>
        <begin position="1"/>
        <end position="23"/>
    </location>
</feature>
<feature type="region of interest" description="Disordered" evidence="1">
    <location>
        <begin position="1"/>
        <end position="25"/>
    </location>
</feature>
<dbReference type="RefSeq" id="WP_378015050.1">
    <property type="nucleotide sequence ID" value="NZ_BAABHN010000063.1"/>
</dbReference>
<dbReference type="Pfam" id="PF04296">
    <property type="entry name" value="YlxR"/>
    <property type="match status" value="1"/>
</dbReference>
<comment type="caution">
    <text evidence="3">The sequence shown here is derived from an EMBL/GenBank/DDBJ whole genome shotgun (WGS) entry which is preliminary data.</text>
</comment>